<comment type="caution">
    <text evidence="2">The sequence shown here is derived from an EMBL/GenBank/DDBJ whole genome shotgun (WGS) entry which is preliminary data.</text>
</comment>
<keyword evidence="3" id="KW-1185">Reference proteome</keyword>
<feature type="compositionally biased region" description="Polar residues" evidence="1">
    <location>
        <begin position="55"/>
        <end position="64"/>
    </location>
</feature>
<dbReference type="Proteomes" id="UP001153076">
    <property type="component" value="Unassembled WGS sequence"/>
</dbReference>
<proteinExistence type="predicted"/>
<accession>A0A9Q1QQ67</accession>
<evidence type="ECO:0000256" key="1">
    <source>
        <dbReference type="SAM" id="MobiDB-lite"/>
    </source>
</evidence>
<evidence type="ECO:0000313" key="3">
    <source>
        <dbReference type="Proteomes" id="UP001153076"/>
    </source>
</evidence>
<dbReference type="OrthoDB" id="986383at2759"/>
<evidence type="ECO:0000313" key="2">
    <source>
        <dbReference type="EMBL" id="KAJ8450507.1"/>
    </source>
</evidence>
<gene>
    <name evidence="2" type="ORF">Cgig2_002192</name>
</gene>
<feature type="region of interest" description="Disordered" evidence="1">
    <location>
        <begin position="20"/>
        <end position="64"/>
    </location>
</feature>
<reference evidence="2" key="1">
    <citation type="submission" date="2022-04" db="EMBL/GenBank/DDBJ databases">
        <title>Carnegiea gigantea Genome sequencing and assembly v2.</title>
        <authorList>
            <person name="Copetti D."/>
            <person name="Sanderson M.J."/>
            <person name="Burquez A."/>
            <person name="Wojciechowski M.F."/>
        </authorList>
    </citation>
    <scope>NUCLEOTIDE SEQUENCE</scope>
    <source>
        <strain evidence="2">SGP5-SGP5p</strain>
        <tissue evidence="2">Aerial part</tissue>
    </source>
</reference>
<name>A0A9Q1QQ67_9CARY</name>
<organism evidence="2 3">
    <name type="scientific">Carnegiea gigantea</name>
    <dbReference type="NCBI Taxonomy" id="171969"/>
    <lineage>
        <taxon>Eukaryota</taxon>
        <taxon>Viridiplantae</taxon>
        <taxon>Streptophyta</taxon>
        <taxon>Embryophyta</taxon>
        <taxon>Tracheophyta</taxon>
        <taxon>Spermatophyta</taxon>
        <taxon>Magnoliopsida</taxon>
        <taxon>eudicotyledons</taxon>
        <taxon>Gunneridae</taxon>
        <taxon>Pentapetalae</taxon>
        <taxon>Caryophyllales</taxon>
        <taxon>Cactineae</taxon>
        <taxon>Cactaceae</taxon>
        <taxon>Cactoideae</taxon>
        <taxon>Echinocereeae</taxon>
        <taxon>Carnegiea</taxon>
    </lineage>
</organism>
<protein>
    <submittedName>
        <fullName evidence="2">Uncharacterized protein</fullName>
    </submittedName>
</protein>
<dbReference type="EMBL" id="JAKOGI010000015">
    <property type="protein sequence ID" value="KAJ8450507.1"/>
    <property type="molecule type" value="Genomic_DNA"/>
</dbReference>
<sequence length="176" mass="19225">MLQLSSHKISQNILRNLAHGCSSKSQLARKKPSRPANGMAKDKNRPEGSDPDLNSGKTGSLAWNGNIGNKQHRAKNMHGQRKELNQAGSRFAVLNDGNDNITEDLGRIHSIMKLESGPTANAVCNKIGCDGNFKVKADGFRGGSWVFWRSDAIDLHVISSSPQFVTAEVFPRDDET</sequence>
<dbReference type="AlphaFoldDB" id="A0A9Q1QQ67"/>